<keyword evidence="4" id="KW-1185">Reference proteome</keyword>
<evidence type="ECO:0000313" key="3">
    <source>
        <dbReference type="EMBL" id="KAK1742511.1"/>
    </source>
</evidence>
<keyword evidence="2" id="KW-0732">Signal</keyword>
<name>A0AAD9DCH5_9STRA</name>
<organism evidence="3 4">
    <name type="scientific">Skeletonema marinoi</name>
    <dbReference type="NCBI Taxonomy" id="267567"/>
    <lineage>
        <taxon>Eukaryota</taxon>
        <taxon>Sar</taxon>
        <taxon>Stramenopiles</taxon>
        <taxon>Ochrophyta</taxon>
        <taxon>Bacillariophyta</taxon>
        <taxon>Coscinodiscophyceae</taxon>
        <taxon>Thalassiosirophycidae</taxon>
        <taxon>Thalassiosirales</taxon>
        <taxon>Skeletonemataceae</taxon>
        <taxon>Skeletonema</taxon>
        <taxon>Skeletonema marinoi-dohrnii complex</taxon>
    </lineage>
</organism>
<evidence type="ECO:0000313" key="4">
    <source>
        <dbReference type="Proteomes" id="UP001224775"/>
    </source>
</evidence>
<dbReference type="SUPFAM" id="SSF50156">
    <property type="entry name" value="PDZ domain-like"/>
    <property type="match status" value="1"/>
</dbReference>
<accession>A0AAD9DCH5</accession>
<feature type="chain" id="PRO_5042261429" description="PDZ domain-containing protein" evidence="2">
    <location>
        <begin position="20"/>
        <end position="199"/>
    </location>
</feature>
<comment type="caution">
    <text evidence="3">The sequence shown here is derived from an EMBL/GenBank/DDBJ whole genome shotgun (WGS) entry which is preliminary data.</text>
</comment>
<gene>
    <name evidence="3" type="ORF">QTG54_007076</name>
</gene>
<dbReference type="InterPro" id="IPR036034">
    <property type="entry name" value="PDZ_sf"/>
</dbReference>
<sequence>MKSTIAILAAAALAAPSNMFCAGFSSPAVATTQRSPLTSLSMAEEDENFMRWAKQSRSAAQGDNLVELKRPLGLVLDEDDNGNVFVQTVAPRGNAARSGLVKEGDIVTMCSATFGDQMWSCRGVGLTRVLAAIRVRAGPTVSLVFENRQQKKVKGAEVARQAQAAQEARERAQAKRDQLLTELEQDEIKLKKGKFLGLF</sequence>
<dbReference type="PANTHER" id="PTHR47661">
    <property type="entry name" value="PHOSPHOGLUCAN PHOSPHATASE LSF1, CHLOROPLASTIC"/>
    <property type="match status" value="1"/>
</dbReference>
<keyword evidence="1" id="KW-0175">Coiled coil</keyword>
<dbReference type="EMBL" id="JATAAI010000011">
    <property type="protein sequence ID" value="KAK1742511.1"/>
    <property type="molecule type" value="Genomic_DNA"/>
</dbReference>
<dbReference type="Gene3D" id="2.30.42.10">
    <property type="match status" value="1"/>
</dbReference>
<feature type="coiled-coil region" evidence="1">
    <location>
        <begin position="155"/>
        <end position="189"/>
    </location>
</feature>
<dbReference type="PANTHER" id="PTHR47661:SF2">
    <property type="entry name" value="PHOSPHOGLUCAN PHOSPHATASE LSF1, CHLOROPLASTIC"/>
    <property type="match status" value="1"/>
</dbReference>
<evidence type="ECO:0008006" key="5">
    <source>
        <dbReference type="Google" id="ProtNLM"/>
    </source>
</evidence>
<reference evidence="3" key="1">
    <citation type="submission" date="2023-06" db="EMBL/GenBank/DDBJ databases">
        <title>Survivors Of The Sea: Transcriptome response of Skeletonema marinoi to long-term dormancy.</title>
        <authorList>
            <person name="Pinder M.I.M."/>
            <person name="Kourtchenko O."/>
            <person name="Robertson E.K."/>
            <person name="Larsson T."/>
            <person name="Maumus F."/>
            <person name="Osuna-Cruz C.M."/>
            <person name="Vancaester E."/>
            <person name="Stenow R."/>
            <person name="Vandepoele K."/>
            <person name="Ploug H."/>
            <person name="Bruchert V."/>
            <person name="Godhe A."/>
            <person name="Topel M."/>
        </authorList>
    </citation>
    <scope>NUCLEOTIDE SEQUENCE</scope>
    <source>
        <strain evidence="3">R05AC</strain>
    </source>
</reference>
<evidence type="ECO:0000256" key="1">
    <source>
        <dbReference type="SAM" id="Coils"/>
    </source>
</evidence>
<dbReference type="Proteomes" id="UP001224775">
    <property type="component" value="Unassembled WGS sequence"/>
</dbReference>
<proteinExistence type="predicted"/>
<feature type="signal peptide" evidence="2">
    <location>
        <begin position="1"/>
        <end position="19"/>
    </location>
</feature>
<dbReference type="AlphaFoldDB" id="A0AAD9DCH5"/>
<protein>
    <recommendedName>
        <fullName evidence="5">PDZ domain-containing protein</fullName>
    </recommendedName>
</protein>
<evidence type="ECO:0000256" key="2">
    <source>
        <dbReference type="SAM" id="SignalP"/>
    </source>
</evidence>